<gene>
    <name evidence="1" type="ORF">LJ655_15045</name>
</gene>
<protein>
    <submittedName>
        <fullName evidence="1">Uncharacterized protein</fullName>
    </submittedName>
</protein>
<comment type="caution">
    <text evidence="1">The sequence shown here is derived from an EMBL/GenBank/DDBJ whole genome shotgun (WGS) entry which is preliminary data.</text>
</comment>
<dbReference type="Proteomes" id="UP001430614">
    <property type="component" value="Unassembled WGS sequence"/>
</dbReference>
<organism evidence="1 2">
    <name type="scientific">Paraburkholderia translucens</name>
    <dbReference type="NCBI Taxonomy" id="2886945"/>
    <lineage>
        <taxon>Bacteria</taxon>
        <taxon>Pseudomonadati</taxon>
        <taxon>Pseudomonadota</taxon>
        <taxon>Betaproteobacteria</taxon>
        <taxon>Burkholderiales</taxon>
        <taxon>Burkholderiaceae</taxon>
        <taxon>Paraburkholderia</taxon>
    </lineage>
</organism>
<reference evidence="1 2" key="1">
    <citation type="submission" date="2021-11" db="EMBL/GenBank/DDBJ databases">
        <authorList>
            <person name="Oh E.-T."/>
            <person name="Kim S.-B."/>
        </authorList>
    </citation>
    <scope>NUCLEOTIDE SEQUENCE [LARGE SCALE GENOMIC DNA]</scope>
    <source>
        <strain evidence="1 2">MMS20-SJTN17</strain>
    </source>
</reference>
<keyword evidence="2" id="KW-1185">Reference proteome</keyword>
<proteinExistence type="predicted"/>
<evidence type="ECO:0000313" key="2">
    <source>
        <dbReference type="Proteomes" id="UP001430614"/>
    </source>
</evidence>
<dbReference type="EMBL" id="JAJITC010000007">
    <property type="protein sequence ID" value="MCC8403190.1"/>
    <property type="molecule type" value="Genomic_DNA"/>
</dbReference>
<evidence type="ECO:0000313" key="1">
    <source>
        <dbReference type="EMBL" id="MCC8403190.1"/>
    </source>
</evidence>
<name>A0ABS8KEI4_9BURK</name>
<dbReference type="RefSeq" id="WP_230562048.1">
    <property type="nucleotide sequence ID" value="NZ_JAJITC010000007.1"/>
</dbReference>
<accession>A0ABS8KEI4</accession>
<sequence>MALNAKTGEWLPFDRLRSYSNGYAMAEALGYAWACDFRGRSRNRFDQRFTLTDAGDNVLPDIYYTARLQLGALVHGITNSQKHDFLEQEIMMLDMAGVSKLNKFWRCFVLIMALCNFRSTYADEVINDSNCMQYLGGGGFGDFDCYEHHARFLEIDNNKLANSIRSARGIKGASKAELDRYMRAQDESAKACDLAPKLAYDWNIEEPPKTHVDMYDVMGARCHYSIRKQQNEFLRDLYSIKTG</sequence>